<accession>A0A2X0K6Q0</accession>
<evidence type="ECO:0000313" key="3">
    <source>
        <dbReference type="Proteomes" id="UP000249723"/>
    </source>
</evidence>
<evidence type="ECO:0000256" key="1">
    <source>
        <dbReference type="SAM" id="MobiDB-lite"/>
    </source>
</evidence>
<sequence>MRAPARRPQTTQQKVAAPKTTGKSLKDVTNEDPAKKSQHEPADDTTTTSYENPTIITPPLGVPAPHTKTLTAATTTAKNSASLLFEPISDGKSHVADVGPSARHAASTHLEPEASHGLHLEDSVVCRADVLSFVQCAAQTGSLRERNQAQTCLGSCRITRSWS</sequence>
<protein>
    <submittedName>
        <fullName evidence="2">BZ3500_MvSof-1268-A1-R1_Chr2-1g04215 protein</fullName>
    </submittedName>
</protein>
<reference evidence="3" key="1">
    <citation type="submission" date="2016-10" db="EMBL/GenBank/DDBJ databases">
        <authorList>
            <person name="Jeantristanb JTB J.-T."/>
            <person name="Ricardo R."/>
        </authorList>
    </citation>
    <scope>NUCLEOTIDE SEQUENCE [LARGE SCALE GENOMIC DNA]</scope>
</reference>
<keyword evidence="3" id="KW-1185">Reference proteome</keyword>
<gene>
    <name evidence="2" type="ORF">BZ3500_MVSOF-1268-A1-R1_CHR2-1G04215</name>
</gene>
<proteinExistence type="predicted"/>
<feature type="compositionally biased region" description="Basic and acidic residues" evidence="1">
    <location>
        <begin position="24"/>
        <end position="42"/>
    </location>
</feature>
<feature type="compositionally biased region" description="Polar residues" evidence="1">
    <location>
        <begin position="44"/>
        <end position="55"/>
    </location>
</feature>
<dbReference type="AlphaFoldDB" id="A0A2X0K6Q0"/>
<dbReference type="EMBL" id="FMWP01000012">
    <property type="protein sequence ID" value="SCZ88139.1"/>
    <property type="molecule type" value="Genomic_DNA"/>
</dbReference>
<name>A0A2X0K6Q0_9BASI</name>
<evidence type="ECO:0000313" key="2">
    <source>
        <dbReference type="EMBL" id="SCZ88139.1"/>
    </source>
</evidence>
<feature type="region of interest" description="Disordered" evidence="1">
    <location>
        <begin position="1"/>
        <end position="67"/>
    </location>
</feature>
<dbReference type="Proteomes" id="UP000249723">
    <property type="component" value="Unassembled WGS sequence"/>
</dbReference>
<organism evidence="2 3">
    <name type="scientific">Microbotryum saponariae</name>
    <dbReference type="NCBI Taxonomy" id="289078"/>
    <lineage>
        <taxon>Eukaryota</taxon>
        <taxon>Fungi</taxon>
        <taxon>Dikarya</taxon>
        <taxon>Basidiomycota</taxon>
        <taxon>Pucciniomycotina</taxon>
        <taxon>Microbotryomycetes</taxon>
        <taxon>Microbotryales</taxon>
        <taxon>Microbotryaceae</taxon>
        <taxon>Microbotryum</taxon>
    </lineage>
</organism>